<dbReference type="GO" id="GO:0003676">
    <property type="term" value="F:nucleic acid binding"/>
    <property type="evidence" value="ECO:0007669"/>
    <property type="project" value="InterPro"/>
</dbReference>
<name>A0A016WP04_9BILA</name>
<proteinExistence type="predicted"/>
<evidence type="ECO:0008006" key="3">
    <source>
        <dbReference type="Google" id="ProtNLM"/>
    </source>
</evidence>
<gene>
    <name evidence="1" type="primary">Acey_s0587.g347</name>
    <name evidence="1" type="ORF">Y032_0587g347</name>
</gene>
<dbReference type="EMBL" id="JARK01000187">
    <property type="protein sequence ID" value="EYC40987.1"/>
    <property type="molecule type" value="Genomic_DNA"/>
</dbReference>
<organism evidence="1 2">
    <name type="scientific">Ancylostoma ceylanicum</name>
    <dbReference type="NCBI Taxonomy" id="53326"/>
    <lineage>
        <taxon>Eukaryota</taxon>
        <taxon>Metazoa</taxon>
        <taxon>Ecdysozoa</taxon>
        <taxon>Nematoda</taxon>
        <taxon>Chromadorea</taxon>
        <taxon>Rhabditida</taxon>
        <taxon>Rhabditina</taxon>
        <taxon>Rhabditomorpha</taxon>
        <taxon>Strongyloidea</taxon>
        <taxon>Ancylostomatidae</taxon>
        <taxon>Ancylostomatinae</taxon>
        <taxon>Ancylostoma</taxon>
    </lineage>
</organism>
<dbReference type="Gene3D" id="3.30.420.10">
    <property type="entry name" value="Ribonuclease H-like superfamily/Ribonuclease H"/>
    <property type="match status" value="1"/>
</dbReference>
<dbReference type="PANTHER" id="PTHR46060:SF1">
    <property type="entry name" value="MARINER MOS1 TRANSPOSASE-LIKE PROTEIN"/>
    <property type="match status" value="1"/>
</dbReference>
<evidence type="ECO:0000313" key="2">
    <source>
        <dbReference type="Proteomes" id="UP000024635"/>
    </source>
</evidence>
<comment type="caution">
    <text evidence="1">The sequence shown here is derived from an EMBL/GenBank/DDBJ whole genome shotgun (WGS) entry which is preliminary data.</text>
</comment>
<protein>
    <recommendedName>
        <fullName evidence="3">Transposase</fullName>
    </recommendedName>
</protein>
<dbReference type="PANTHER" id="PTHR46060">
    <property type="entry name" value="MARINER MOS1 TRANSPOSASE-LIKE PROTEIN"/>
    <property type="match status" value="1"/>
</dbReference>
<evidence type="ECO:0000313" key="1">
    <source>
        <dbReference type="EMBL" id="EYC40987.1"/>
    </source>
</evidence>
<accession>A0A016WP04</accession>
<dbReference type="Pfam" id="PF01359">
    <property type="entry name" value="Transposase_1"/>
    <property type="match status" value="1"/>
</dbReference>
<dbReference type="AlphaFoldDB" id="A0A016WP04"/>
<dbReference type="Proteomes" id="UP000024635">
    <property type="component" value="Unassembled WGS sequence"/>
</dbReference>
<dbReference type="InterPro" id="IPR001888">
    <property type="entry name" value="Transposase_1"/>
</dbReference>
<dbReference type="OrthoDB" id="5863303at2759"/>
<dbReference type="InterPro" id="IPR052709">
    <property type="entry name" value="Transposase-MT_Hybrid"/>
</dbReference>
<dbReference type="InterPro" id="IPR036397">
    <property type="entry name" value="RNaseH_sf"/>
</dbReference>
<sequence length="82" mass="9557">MLSSPVTKKVMLCTLWNMHGVEYWELLGEGFALIADVYVEQLRNLKTNLENVRPQLHELYLQRDNARPHIARTSKAELMKFG</sequence>
<reference evidence="2" key="1">
    <citation type="journal article" date="2015" name="Nat. Genet.">
        <title>The genome and transcriptome of the zoonotic hookworm Ancylostoma ceylanicum identify infection-specific gene families.</title>
        <authorList>
            <person name="Schwarz E.M."/>
            <person name="Hu Y."/>
            <person name="Antoshechkin I."/>
            <person name="Miller M.M."/>
            <person name="Sternberg P.W."/>
            <person name="Aroian R.V."/>
        </authorList>
    </citation>
    <scope>NUCLEOTIDE SEQUENCE</scope>
    <source>
        <strain evidence="2">HY135</strain>
    </source>
</reference>
<keyword evidence="2" id="KW-1185">Reference proteome</keyword>